<dbReference type="GO" id="GO:0016887">
    <property type="term" value="F:ATP hydrolysis activity"/>
    <property type="evidence" value="ECO:0007669"/>
    <property type="project" value="InterPro"/>
</dbReference>
<keyword evidence="2" id="KW-0547">Nucleotide-binding</keyword>
<dbReference type="GO" id="GO:0005524">
    <property type="term" value="F:ATP binding"/>
    <property type="evidence" value="ECO:0007669"/>
    <property type="project" value="UniProtKB-KW"/>
</dbReference>
<protein>
    <submittedName>
        <fullName evidence="5">ABC transporter</fullName>
    </submittedName>
</protein>
<name>A0A2M7J9Z7_9BACT</name>
<dbReference type="Proteomes" id="UP000229297">
    <property type="component" value="Unassembled WGS sequence"/>
</dbReference>
<gene>
    <name evidence="5" type="ORF">COZ71_08275</name>
</gene>
<dbReference type="AlphaFoldDB" id="A0A2M7J9Z7"/>
<dbReference type="SMART" id="SM00382">
    <property type="entry name" value="AAA"/>
    <property type="match status" value="1"/>
</dbReference>
<evidence type="ECO:0000313" key="6">
    <source>
        <dbReference type="Proteomes" id="UP000229297"/>
    </source>
</evidence>
<dbReference type="SUPFAM" id="SSF52540">
    <property type="entry name" value="P-loop containing nucleoside triphosphate hydrolases"/>
    <property type="match status" value="1"/>
</dbReference>
<dbReference type="EMBL" id="PFIC01000227">
    <property type="protein sequence ID" value="PIX16216.1"/>
    <property type="molecule type" value="Genomic_DNA"/>
</dbReference>
<evidence type="ECO:0000313" key="5">
    <source>
        <dbReference type="EMBL" id="PIX16216.1"/>
    </source>
</evidence>
<dbReference type="InterPro" id="IPR027417">
    <property type="entry name" value="P-loop_NTPase"/>
</dbReference>
<evidence type="ECO:0000256" key="3">
    <source>
        <dbReference type="ARBA" id="ARBA00022840"/>
    </source>
</evidence>
<dbReference type="PANTHER" id="PTHR42781">
    <property type="entry name" value="SPERMIDINE/PUTRESCINE IMPORT ATP-BINDING PROTEIN POTA"/>
    <property type="match status" value="1"/>
</dbReference>
<dbReference type="Gene3D" id="3.40.50.300">
    <property type="entry name" value="P-loop containing nucleotide triphosphate hydrolases"/>
    <property type="match status" value="1"/>
</dbReference>
<evidence type="ECO:0000256" key="2">
    <source>
        <dbReference type="ARBA" id="ARBA00022741"/>
    </source>
</evidence>
<reference evidence="6" key="1">
    <citation type="submission" date="2017-09" db="EMBL/GenBank/DDBJ databases">
        <title>Depth-based differentiation of microbial function through sediment-hosted aquifers and enrichment of novel symbionts in the deep terrestrial subsurface.</title>
        <authorList>
            <person name="Probst A.J."/>
            <person name="Ladd B."/>
            <person name="Jarett J.K."/>
            <person name="Geller-Mcgrath D.E."/>
            <person name="Sieber C.M.K."/>
            <person name="Emerson J.B."/>
            <person name="Anantharaman K."/>
            <person name="Thomas B.C."/>
            <person name="Malmstrom R."/>
            <person name="Stieglmeier M."/>
            <person name="Klingl A."/>
            <person name="Woyke T."/>
            <person name="Ryan C.M."/>
            <person name="Banfield J.F."/>
        </authorList>
    </citation>
    <scope>NUCLEOTIDE SEQUENCE [LARGE SCALE GENOMIC DNA]</scope>
</reference>
<dbReference type="PANTHER" id="PTHR42781:SF4">
    <property type="entry name" value="SPERMIDINE_PUTRESCINE IMPORT ATP-BINDING PROTEIN POTA"/>
    <property type="match status" value="1"/>
</dbReference>
<keyword evidence="3" id="KW-0067">ATP-binding</keyword>
<accession>A0A2M7J9Z7</accession>
<keyword evidence="1" id="KW-0813">Transport</keyword>
<dbReference type="PROSITE" id="PS50893">
    <property type="entry name" value="ABC_TRANSPORTER_2"/>
    <property type="match status" value="1"/>
</dbReference>
<organism evidence="5 6">
    <name type="scientific">Candidatus Desantisbacteria bacterium CG_4_8_14_3_um_filter_40_12</name>
    <dbReference type="NCBI Taxonomy" id="1974545"/>
    <lineage>
        <taxon>Bacteria</taxon>
        <taxon>Candidatus Desantisiibacteriota</taxon>
    </lineage>
</organism>
<evidence type="ECO:0000259" key="4">
    <source>
        <dbReference type="PROSITE" id="PS50893"/>
    </source>
</evidence>
<evidence type="ECO:0000256" key="1">
    <source>
        <dbReference type="ARBA" id="ARBA00022448"/>
    </source>
</evidence>
<comment type="caution">
    <text evidence="5">The sequence shown here is derived from an EMBL/GenBank/DDBJ whole genome shotgun (WGS) entry which is preliminary data.</text>
</comment>
<dbReference type="InterPro" id="IPR003439">
    <property type="entry name" value="ABC_transporter-like_ATP-bd"/>
</dbReference>
<dbReference type="InterPro" id="IPR003593">
    <property type="entry name" value="AAA+_ATPase"/>
</dbReference>
<sequence length="269" mass="29899">MNKKQPPEVLPPILEANNILIKRGGVTVLDIPHFSIKQGKHLSLIGPNGAGKSTLLLTLANLLKLQQGEIYFKGNKIDLSPSTAIAYRRSLSMVFQEPLLFDATVFDNVASGLKIRGIPASEIRHTVNSLLERFGISHLKDRSARKLSVGEAKRTSLARAFAIKPEILFLDEPFSSLDLPTRELLMEDIERNLKEMGTTAIMATHDQMEALRLSDYIAVMNQGEIIQQGIPEEIINHPVNKFVASFIGMETILKAFKQMQIILHPSIKA</sequence>
<dbReference type="Pfam" id="PF00005">
    <property type="entry name" value="ABC_tran"/>
    <property type="match status" value="1"/>
</dbReference>
<dbReference type="InterPro" id="IPR050093">
    <property type="entry name" value="ABC_SmlMolc_Importer"/>
</dbReference>
<feature type="domain" description="ABC transporter" evidence="4">
    <location>
        <begin position="14"/>
        <end position="247"/>
    </location>
</feature>
<proteinExistence type="predicted"/>